<feature type="compositionally biased region" description="Polar residues" evidence="1">
    <location>
        <begin position="48"/>
        <end position="67"/>
    </location>
</feature>
<accession>A0ABR4MCA1</accession>
<feature type="region of interest" description="Disordered" evidence="1">
    <location>
        <begin position="85"/>
        <end position="128"/>
    </location>
</feature>
<evidence type="ECO:0000256" key="1">
    <source>
        <dbReference type="SAM" id="MobiDB-lite"/>
    </source>
</evidence>
<dbReference type="RefSeq" id="XP_070857076.1">
    <property type="nucleotide sequence ID" value="XM_071005194.1"/>
</dbReference>
<feature type="compositionally biased region" description="Low complexity" evidence="1">
    <location>
        <begin position="1"/>
        <end position="14"/>
    </location>
</feature>
<dbReference type="EMBL" id="JABSNW010000007">
    <property type="protein sequence ID" value="KAL2885896.1"/>
    <property type="molecule type" value="Genomic_DNA"/>
</dbReference>
<dbReference type="GeneID" id="98120463"/>
<name>A0ABR4MCA1_9PEZI</name>
<organism evidence="2 3">
    <name type="scientific">Ceratocystis lukuohia</name>
    <dbReference type="NCBI Taxonomy" id="2019550"/>
    <lineage>
        <taxon>Eukaryota</taxon>
        <taxon>Fungi</taxon>
        <taxon>Dikarya</taxon>
        <taxon>Ascomycota</taxon>
        <taxon>Pezizomycotina</taxon>
        <taxon>Sordariomycetes</taxon>
        <taxon>Hypocreomycetidae</taxon>
        <taxon>Microascales</taxon>
        <taxon>Ceratocystidaceae</taxon>
        <taxon>Ceratocystis</taxon>
    </lineage>
</organism>
<comment type="caution">
    <text evidence="2">The sequence shown here is derived from an EMBL/GenBank/DDBJ whole genome shotgun (WGS) entry which is preliminary data.</text>
</comment>
<protein>
    <submittedName>
        <fullName evidence="2">Uncharacterized protein</fullName>
    </submittedName>
</protein>
<keyword evidence="3" id="KW-1185">Reference proteome</keyword>
<feature type="region of interest" description="Disordered" evidence="1">
    <location>
        <begin position="1"/>
        <end position="68"/>
    </location>
</feature>
<feature type="compositionally biased region" description="Polar residues" evidence="1">
    <location>
        <begin position="23"/>
        <end position="37"/>
    </location>
</feature>
<reference evidence="2 3" key="1">
    <citation type="submission" date="2020-05" db="EMBL/GenBank/DDBJ databases">
        <title>Ceratocystis lukuohia genome.</title>
        <authorList>
            <person name="Harrington T.C."/>
            <person name="Kim K."/>
            <person name="Mayers C.G."/>
        </authorList>
    </citation>
    <scope>NUCLEOTIDE SEQUENCE [LARGE SCALE GENOMIC DNA]</scope>
    <source>
        <strain evidence="2 3">C4212</strain>
    </source>
</reference>
<sequence>MCMQAQAQAQAQTQIEHQDETQRQASLDNVEVISSPNGHGEENISRHLASSSDSTTGTNQPAYSSTGLPAGLDFAVVLATQKVQREGFTGPMDSEAHGGERSENENEGEGKDENGEWNGNGWEWGSTK</sequence>
<feature type="compositionally biased region" description="Low complexity" evidence="1">
    <location>
        <begin position="116"/>
        <end position="128"/>
    </location>
</feature>
<proteinExistence type="predicted"/>
<evidence type="ECO:0000313" key="3">
    <source>
        <dbReference type="Proteomes" id="UP001610728"/>
    </source>
</evidence>
<feature type="compositionally biased region" description="Basic and acidic residues" evidence="1">
    <location>
        <begin position="94"/>
        <end position="114"/>
    </location>
</feature>
<dbReference type="Proteomes" id="UP001610728">
    <property type="component" value="Unassembled WGS sequence"/>
</dbReference>
<gene>
    <name evidence="2" type="ORF">HOO65_070358</name>
</gene>
<evidence type="ECO:0000313" key="2">
    <source>
        <dbReference type="EMBL" id="KAL2885896.1"/>
    </source>
</evidence>